<dbReference type="PROSITE" id="PS50883">
    <property type="entry name" value="EAL"/>
    <property type="match status" value="1"/>
</dbReference>
<sequence>MNIINISKQKIFDNKNQLFAYELVFKDSSLEPTGFSTKIRATSQLIISSITSNELDKLLGSKVLAFVNVDEESLQKGILDVLDKDRFVLNILEDIDLNEKVIAKIIQYKKRGFRFSLEHFDSSAEMIKKFNRLFNYIDIIKMDVVLSLHENLEKVMEKFKGSRIKLLAQNIETKEDYQKYSKMGFDYYQGYYLDKPEVIEIIGSKEPAQFIILQLIKIIKDNNSTEQLEFFIKKQPDLSYKLVQFFNNSKKFNVKIESLMQVITLMGRDKLLRWLLLYLYSEVSKNPASKTILALALRRAEKMEAEADRVNKDKAYLAGMFSMLSSIFETDIKELMNHIQMDKDITSLVLERKGIFAPSLIKAEKEEKEYLRQIMLENFDKLHTTDLIYTLEYGGVEVDKSKL</sequence>
<dbReference type="OrthoDB" id="9804751at2"/>
<dbReference type="PANTHER" id="PTHR33525:SF4">
    <property type="entry name" value="CYCLIC DI-GMP PHOSPHODIESTERASE CDGJ"/>
    <property type="match status" value="1"/>
</dbReference>
<dbReference type="RefSeq" id="WP_137012449.1">
    <property type="nucleotide sequence ID" value="NZ_SZPX01000002.1"/>
</dbReference>
<proteinExistence type="predicted"/>
<name>A0A4U2Z9X5_9BACT</name>
<dbReference type="InterPro" id="IPR052340">
    <property type="entry name" value="RNase_Y/CdgJ"/>
</dbReference>
<gene>
    <name evidence="3" type="ORF">FCU45_03820</name>
</gene>
<dbReference type="PIRSF" id="PIRSF003180">
    <property type="entry name" value="DiGMPpdiest_YuxH"/>
    <property type="match status" value="1"/>
</dbReference>
<dbReference type="InterPro" id="IPR035919">
    <property type="entry name" value="EAL_sf"/>
</dbReference>
<feature type="domain" description="HDOD" evidence="2">
    <location>
        <begin position="205"/>
        <end position="385"/>
    </location>
</feature>
<dbReference type="Gene3D" id="1.10.3210.10">
    <property type="entry name" value="Hypothetical protein af1432"/>
    <property type="match status" value="1"/>
</dbReference>
<dbReference type="PANTHER" id="PTHR33525">
    <property type="match status" value="1"/>
</dbReference>
<dbReference type="Proteomes" id="UP000309561">
    <property type="component" value="Unassembled WGS sequence"/>
</dbReference>
<dbReference type="PROSITE" id="PS51833">
    <property type="entry name" value="HDOD"/>
    <property type="match status" value="1"/>
</dbReference>
<dbReference type="InterPro" id="IPR013976">
    <property type="entry name" value="HDOD"/>
</dbReference>
<dbReference type="InterPro" id="IPR001633">
    <property type="entry name" value="EAL_dom"/>
</dbReference>
<dbReference type="Pfam" id="PF00563">
    <property type="entry name" value="EAL"/>
    <property type="match status" value="1"/>
</dbReference>
<evidence type="ECO:0000313" key="4">
    <source>
        <dbReference type="Proteomes" id="UP000309561"/>
    </source>
</evidence>
<dbReference type="InterPro" id="IPR014408">
    <property type="entry name" value="dGMP_Pdiesterase_EAL/HD-GYP"/>
</dbReference>
<dbReference type="AlphaFoldDB" id="A0A4U2Z9X5"/>
<evidence type="ECO:0000313" key="3">
    <source>
        <dbReference type="EMBL" id="TKI70422.1"/>
    </source>
</evidence>
<accession>A0A4U2Z9X5</accession>
<reference evidence="3 4" key="1">
    <citation type="submission" date="2019-04" db="EMBL/GenBank/DDBJ databases">
        <title>Sulfurimonas crateris sp. nov. a facultative anaerobic sulfur-oxidizing chemolithautotrophic bacterium isolated from a terrestrial mud vulcano.</title>
        <authorList>
            <person name="Ratnikova N.M."/>
            <person name="Slobodkin A.I."/>
            <person name="Merkel A.Y."/>
            <person name="Novikov A."/>
            <person name="Bonch-Osmolovskaya E.A."/>
            <person name="Slobodkina G.B."/>
        </authorList>
    </citation>
    <scope>NUCLEOTIDE SEQUENCE [LARGE SCALE GENOMIC DNA]</scope>
    <source>
        <strain evidence="3 4">SN118</strain>
    </source>
</reference>
<organism evidence="3 4">
    <name type="scientific">Sulfurimonas crateris</name>
    <dbReference type="NCBI Taxonomy" id="2574727"/>
    <lineage>
        <taxon>Bacteria</taxon>
        <taxon>Pseudomonadati</taxon>
        <taxon>Campylobacterota</taxon>
        <taxon>Epsilonproteobacteria</taxon>
        <taxon>Campylobacterales</taxon>
        <taxon>Sulfurimonadaceae</taxon>
        <taxon>Sulfurimonas</taxon>
    </lineage>
</organism>
<evidence type="ECO:0000259" key="1">
    <source>
        <dbReference type="PROSITE" id="PS50883"/>
    </source>
</evidence>
<feature type="domain" description="EAL" evidence="1">
    <location>
        <begin position="1"/>
        <end position="210"/>
    </location>
</feature>
<protein>
    <submittedName>
        <fullName evidence="3">EAL domain-containing protein</fullName>
    </submittedName>
</protein>
<dbReference type="Gene3D" id="3.20.20.450">
    <property type="entry name" value="EAL domain"/>
    <property type="match status" value="1"/>
</dbReference>
<evidence type="ECO:0000259" key="2">
    <source>
        <dbReference type="PROSITE" id="PS51833"/>
    </source>
</evidence>
<dbReference type="SUPFAM" id="SSF109604">
    <property type="entry name" value="HD-domain/PDEase-like"/>
    <property type="match status" value="1"/>
</dbReference>
<keyword evidence="4" id="KW-1185">Reference proteome</keyword>
<dbReference type="SUPFAM" id="SSF141868">
    <property type="entry name" value="EAL domain-like"/>
    <property type="match status" value="1"/>
</dbReference>
<dbReference type="EMBL" id="SZPX01000002">
    <property type="protein sequence ID" value="TKI70422.1"/>
    <property type="molecule type" value="Genomic_DNA"/>
</dbReference>
<comment type="caution">
    <text evidence="3">The sequence shown here is derived from an EMBL/GenBank/DDBJ whole genome shotgun (WGS) entry which is preliminary data.</text>
</comment>